<protein>
    <submittedName>
        <fullName evidence="1">Uncharacterized protein</fullName>
    </submittedName>
</protein>
<comment type="caution">
    <text evidence="1">The sequence shown here is derived from an EMBL/GenBank/DDBJ whole genome shotgun (WGS) entry which is preliminary data.</text>
</comment>
<sequence length="62" mass="6979">MDERFQELVSRWSEDTLCMSSIGDMVTHPAYLEIIGMGRAAVPLLLLELEKEPGHWFAALSS</sequence>
<reference evidence="1" key="1">
    <citation type="journal article" date="2015" name="Nature">
        <title>Complex archaea that bridge the gap between prokaryotes and eukaryotes.</title>
        <authorList>
            <person name="Spang A."/>
            <person name="Saw J.H."/>
            <person name="Jorgensen S.L."/>
            <person name="Zaremba-Niedzwiedzka K."/>
            <person name="Martijn J."/>
            <person name="Lind A.E."/>
            <person name="van Eijk R."/>
            <person name="Schleper C."/>
            <person name="Guy L."/>
            <person name="Ettema T.J."/>
        </authorList>
    </citation>
    <scope>NUCLEOTIDE SEQUENCE</scope>
</reference>
<organism evidence="1">
    <name type="scientific">marine sediment metagenome</name>
    <dbReference type="NCBI Taxonomy" id="412755"/>
    <lineage>
        <taxon>unclassified sequences</taxon>
        <taxon>metagenomes</taxon>
        <taxon>ecological metagenomes</taxon>
    </lineage>
</organism>
<accession>A0A0F9BXV2</accession>
<dbReference type="EMBL" id="LAZR01047008">
    <property type="protein sequence ID" value="KKK95209.1"/>
    <property type="molecule type" value="Genomic_DNA"/>
</dbReference>
<gene>
    <name evidence="1" type="ORF">LCGC14_2675090</name>
</gene>
<evidence type="ECO:0000313" key="1">
    <source>
        <dbReference type="EMBL" id="KKK95209.1"/>
    </source>
</evidence>
<name>A0A0F9BXV2_9ZZZZ</name>
<dbReference type="AlphaFoldDB" id="A0A0F9BXV2"/>
<proteinExistence type="predicted"/>
<feature type="non-terminal residue" evidence="1">
    <location>
        <position position="62"/>
    </location>
</feature>